<dbReference type="Proteomes" id="UP001172457">
    <property type="component" value="Chromosome 5"/>
</dbReference>
<organism evidence="1 2">
    <name type="scientific">Centaurea solstitialis</name>
    <name type="common">yellow star-thistle</name>
    <dbReference type="NCBI Taxonomy" id="347529"/>
    <lineage>
        <taxon>Eukaryota</taxon>
        <taxon>Viridiplantae</taxon>
        <taxon>Streptophyta</taxon>
        <taxon>Embryophyta</taxon>
        <taxon>Tracheophyta</taxon>
        <taxon>Spermatophyta</taxon>
        <taxon>Magnoliopsida</taxon>
        <taxon>eudicotyledons</taxon>
        <taxon>Gunneridae</taxon>
        <taxon>Pentapetalae</taxon>
        <taxon>asterids</taxon>
        <taxon>campanulids</taxon>
        <taxon>Asterales</taxon>
        <taxon>Asteraceae</taxon>
        <taxon>Carduoideae</taxon>
        <taxon>Cardueae</taxon>
        <taxon>Centaureinae</taxon>
        <taxon>Centaurea</taxon>
    </lineage>
</organism>
<gene>
    <name evidence="1" type="ORF">OSB04_019050</name>
</gene>
<accession>A0AA38T808</accession>
<proteinExistence type="predicted"/>
<evidence type="ECO:0000313" key="2">
    <source>
        <dbReference type="Proteomes" id="UP001172457"/>
    </source>
</evidence>
<reference evidence="1" key="1">
    <citation type="submission" date="2023-03" db="EMBL/GenBank/DDBJ databases">
        <title>Chromosome-scale reference genome and RAD-based genetic map of yellow starthistle (Centaurea solstitialis) reveal putative structural variation and QTLs associated with invader traits.</title>
        <authorList>
            <person name="Reatini B."/>
            <person name="Cang F.A."/>
            <person name="Jiang Q."/>
            <person name="Mckibben M.T.W."/>
            <person name="Barker M.S."/>
            <person name="Rieseberg L.H."/>
            <person name="Dlugosch K.M."/>
        </authorList>
    </citation>
    <scope>NUCLEOTIDE SEQUENCE</scope>
    <source>
        <strain evidence="1">CAN-66</strain>
        <tissue evidence="1">Leaf</tissue>
    </source>
</reference>
<sequence length="262" mass="29857">MANTTNAFMSTGSQSKPPTLVKEEYPEWKVRMVSFLEGIHPRICEFLYNPPYVPMNLIPRVPATKSTPEIPEHLEPNEVTSWSEEDKIMVDLGHKCKRLLIMAVPHDIFKSVDHCYLSKDIWAELERQIEGGRKTLKNNRAVCINEYHTFKALERESLSDTYSRFNTVISNCKRYGIVRSPEDNNSVFLRSLGLEWIHLTMSMSTTLDLEGWTLADAFGSLKSQENQVIQMKRSYGGPLALVVGEGAEIKKEEKEEGSSGRE</sequence>
<protein>
    <submittedName>
        <fullName evidence="1">Uncharacterized protein</fullName>
    </submittedName>
</protein>
<keyword evidence="2" id="KW-1185">Reference proteome</keyword>
<dbReference type="Pfam" id="PF14223">
    <property type="entry name" value="Retrotran_gag_2"/>
    <property type="match status" value="1"/>
</dbReference>
<dbReference type="AlphaFoldDB" id="A0AA38T808"/>
<comment type="caution">
    <text evidence="1">The sequence shown here is derived from an EMBL/GenBank/DDBJ whole genome shotgun (WGS) entry which is preliminary data.</text>
</comment>
<evidence type="ECO:0000313" key="1">
    <source>
        <dbReference type="EMBL" id="KAJ9546507.1"/>
    </source>
</evidence>
<dbReference type="EMBL" id="JARYMX010000005">
    <property type="protein sequence ID" value="KAJ9546507.1"/>
    <property type="molecule type" value="Genomic_DNA"/>
</dbReference>
<name>A0AA38T808_9ASTR</name>